<evidence type="ECO:0000256" key="2">
    <source>
        <dbReference type="ARBA" id="ARBA00011322"/>
    </source>
</evidence>
<proteinExistence type="inferred from homology"/>
<organism evidence="10 11">
    <name type="scientific">Yaniella flava</name>
    <dbReference type="NCBI Taxonomy" id="287930"/>
    <lineage>
        <taxon>Bacteria</taxon>
        <taxon>Bacillati</taxon>
        <taxon>Actinomycetota</taxon>
        <taxon>Actinomycetes</taxon>
        <taxon>Micrococcales</taxon>
        <taxon>Micrococcaceae</taxon>
        <taxon>Yaniella</taxon>
    </lineage>
</organism>
<dbReference type="InterPro" id="IPR026843">
    <property type="entry name" value="SbcD_C"/>
</dbReference>
<evidence type="ECO:0000259" key="9">
    <source>
        <dbReference type="Pfam" id="PF12320"/>
    </source>
</evidence>
<dbReference type="InterPro" id="IPR029052">
    <property type="entry name" value="Metallo-depent_PP-like"/>
</dbReference>
<comment type="similarity">
    <text evidence="1 7">Belongs to the SbcD family.</text>
</comment>
<dbReference type="CDD" id="cd00840">
    <property type="entry name" value="MPP_Mre11_N"/>
    <property type="match status" value="1"/>
</dbReference>
<keyword evidence="11" id="KW-1185">Reference proteome</keyword>
<dbReference type="PANTHER" id="PTHR30337">
    <property type="entry name" value="COMPONENT OF ATP-DEPENDENT DSDNA EXONUCLEASE"/>
    <property type="match status" value="1"/>
</dbReference>
<dbReference type="RefSeq" id="WP_343956260.1">
    <property type="nucleotide sequence ID" value="NZ_BAAAMN010000013.1"/>
</dbReference>
<dbReference type="InterPro" id="IPR041796">
    <property type="entry name" value="Mre11_N"/>
</dbReference>
<evidence type="ECO:0000259" key="8">
    <source>
        <dbReference type="Pfam" id="PF00149"/>
    </source>
</evidence>
<dbReference type="Pfam" id="PF12320">
    <property type="entry name" value="SbcD_C"/>
    <property type="match status" value="1"/>
</dbReference>
<dbReference type="InterPro" id="IPR004593">
    <property type="entry name" value="SbcD"/>
</dbReference>
<comment type="function">
    <text evidence="7">SbcCD cleaves DNA hairpin structures. These structures can inhibit DNA replication and are intermediates in certain DNA recombination reactions. The complex acts as a 3'-&gt;5' double strand exonuclease that can open hairpins. It also has a 5' single-strand endonuclease activity.</text>
</comment>
<accession>A0ABP5FMU0</accession>
<dbReference type="InterPro" id="IPR050535">
    <property type="entry name" value="DNA_Repair-Maintenance_Comp"/>
</dbReference>
<evidence type="ECO:0000313" key="11">
    <source>
        <dbReference type="Proteomes" id="UP001501461"/>
    </source>
</evidence>
<keyword evidence="6 7" id="KW-0269">Exonuclease</keyword>
<name>A0ABP5FMU0_9MICC</name>
<keyword evidence="7" id="KW-0233">DNA recombination</keyword>
<keyword evidence="4 7" id="KW-0540">Nuclease</keyword>
<evidence type="ECO:0000256" key="4">
    <source>
        <dbReference type="ARBA" id="ARBA00022722"/>
    </source>
</evidence>
<protein>
    <recommendedName>
        <fullName evidence="3 7">Nuclease SbcCD subunit D</fullName>
    </recommendedName>
</protein>
<keyword evidence="5 7" id="KW-0378">Hydrolase</keyword>
<gene>
    <name evidence="7" type="primary">sbcD</name>
    <name evidence="10" type="ORF">GCM10009720_07560</name>
</gene>
<dbReference type="EMBL" id="BAAAMN010000013">
    <property type="protein sequence ID" value="GAA2030094.1"/>
    <property type="molecule type" value="Genomic_DNA"/>
</dbReference>
<keyword evidence="7" id="KW-0255">Endonuclease</keyword>
<dbReference type="PANTHER" id="PTHR30337:SF0">
    <property type="entry name" value="NUCLEASE SBCCD SUBUNIT D"/>
    <property type="match status" value="1"/>
</dbReference>
<evidence type="ECO:0000256" key="7">
    <source>
        <dbReference type="RuleBase" id="RU363069"/>
    </source>
</evidence>
<dbReference type="GO" id="GO:0004527">
    <property type="term" value="F:exonuclease activity"/>
    <property type="evidence" value="ECO:0007669"/>
    <property type="project" value="UniProtKB-KW"/>
</dbReference>
<evidence type="ECO:0000256" key="3">
    <source>
        <dbReference type="ARBA" id="ARBA00013365"/>
    </source>
</evidence>
<evidence type="ECO:0000313" key="10">
    <source>
        <dbReference type="EMBL" id="GAA2030094.1"/>
    </source>
</evidence>
<dbReference type="NCBIfam" id="TIGR00619">
    <property type="entry name" value="sbcd"/>
    <property type="match status" value="1"/>
</dbReference>
<evidence type="ECO:0000256" key="1">
    <source>
        <dbReference type="ARBA" id="ARBA00010555"/>
    </source>
</evidence>
<evidence type="ECO:0000256" key="6">
    <source>
        <dbReference type="ARBA" id="ARBA00022839"/>
    </source>
</evidence>
<dbReference type="SUPFAM" id="SSF56300">
    <property type="entry name" value="Metallo-dependent phosphatases"/>
    <property type="match status" value="1"/>
</dbReference>
<feature type="domain" description="Calcineurin-like phosphoesterase" evidence="8">
    <location>
        <begin position="1"/>
        <end position="92"/>
    </location>
</feature>
<dbReference type="Proteomes" id="UP001501461">
    <property type="component" value="Unassembled WGS sequence"/>
</dbReference>
<reference evidence="11" key="1">
    <citation type="journal article" date="2019" name="Int. J. Syst. Evol. Microbiol.">
        <title>The Global Catalogue of Microorganisms (GCM) 10K type strain sequencing project: providing services to taxonomists for standard genome sequencing and annotation.</title>
        <authorList>
            <consortium name="The Broad Institute Genomics Platform"/>
            <consortium name="The Broad Institute Genome Sequencing Center for Infectious Disease"/>
            <person name="Wu L."/>
            <person name="Ma J."/>
        </authorList>
    </citation>
    <scope>NUCLEOTIDE SEQUENCE [LARGE SCALE GENOMIC DNA]</scope>
    <source>
        <strain evidence="11">JCM 13595</strain>
    </source>
</reference>
<dbReference type="InterPro" id="IPR004843">
    <property type="entry name" value="Calcineurin-like_PHP"/>
</dbReference>
<comment type="caution">
    <text evidence="10">The sequence shown here is derived from an EMBL/GenBank/DDBJ whole genome shotgun (WGS) entry which is preliminary data.</text>
</comment>
<comment type="subunit">
    <text evidence="2 7">Heterodimer of SbcC and SbcD.</text>
</comment>
<sequence length="386" mass="43375">MRILHTSDWHLGRSFHNTDMLSVQQHAIDVIVATITERDIDLVLISGDVYDRALPPVDAVRMFDQALVDMRAAGAEVVVTSGNHDSAIRLGFMSRMMRNAGVYIRTMPDSITDPVMFDDANVCIWTVPYLEPRLHAAQFGVDANHYSIMSHVMEQVHAQIAARGLEDATHIMMAHLFAAGASGSDSERNIGEDAGAEIGSLGQVPADMFARMDYVALGHLHGRQTMADTVRYSGSPVAYSFSEHQHHKGMWLIETKTMTVDWVDIPQPKKLAVLHDELEALLESDEYAWAEEAWCQITVTDPQRPPRAFQRLKQRFPDMLNFILAPTGGVEQQTTYSDRIAKATTDLDLVLDFVHHVRNREASVQEHSWLQDALNHVNRVKEQDVK</sequence>
<dbReference type="Gene3D" id="3.60.21.10">
    <property type="match status" value="1"/>
</dbReference>
<dbReference type="Pfam" id="PF00149">
    <property type="entry name" value="Metallophos"/>
    <property type="match status" value="1"/>
</dbReference>
<evidence type="ECO:0000256" key="5">
    <source>
        <dbReference type="ARBA" id="ARBA00022801"/>
    </source>
</evidence>
<keyword evidence="7" id="KW-0235">DNA replication</keyword>
<feature type="domain" description="Nuclease SbcCD subunit D C-terminal" evidence="9">
    <location>
        <begin position="269"/>
        <end position="322"/>
    </location>
</feature>